<protein>
    <submittedName>
        <fullName evidence="1">Uncharacterized protein</fullName>
    </submittedName>
</protein>
<reference evidence="1" key="1">
    <citation type="submission" date="2020-10" db="EMBL/GenBank/DDBJ databases">
        <authorList>
            <person name="Castelo-Branco R."/>
            <person name="Eusebio N."/>
            <person name="Adriana R."/>
            <person name="Vieira A."/>
            <person name="Brugerolle De Fraissinette N."/>
            <person name="Rezende De Castro R."/>
            <person name="Schneider M.P."/>
            <person name="Vasconcelos V."/>
            <person name="Leao P.N."/>
        </authorList>
    </citation>
    <scope>NUCLEOTIDE SEQUENCE</scope>
    <source>
        <strain evidence="1">LEGE 11467</strain>
    </source>
</reference>
<proteinExistence type="predicted"/>
<dbReference type="AlphaFoldDB" id="A0A928W1P2"/>
<organism evidence="1 2">
    <name type="scientific">Zarconia navalis LEGE 11467</name>
    <dbReference type="NCBI Taxonomy" id="1828826"/>
    <lineage>
        <taxon>Bacteria</taxon>
        <taxon>Bacillati</taxon>
        <taxon>Cyanobacteriota</taxon>
        <taxon>Cyanophyceae</taxon>
        <taxon>Oscillatoriophycideae</taxon>
        <taxon>Oscillatoriales</taxon>
        <taxon>Oscillatoriales incertae sedis</taxon>
        <taxon>Zarconia</taxon>
        <taxon>Zarconia navalis</taxon>
    </lineage>
</organism>
<accession>A0A928W1P2</accession>
<dbReference type="EMBL" id="JADEXN010000225">
    <property type="protein sequence ID" value="MBE9041645.1"/>
    <property type="molecule type" value="Genomic_DNA"/>
</dbReference>
<dbReference type="Proteomes" id="UP000621799">
    <property type="component" value="Unassembled WGS sequence"/>
</dbReference>
<dbReference type="InterPro" id="IPR046649">
    <property type="entry name" value="DUF6761"/>
</dbReference>
<comment type="caution">
    <text evidence="1">The sequence shown here is derived from an EMBL/GenBank/DDBJ whole genome shotgun (WGS) entry which is preliminary data.</text>
</comment>
<dbReference type="Pfam" id="PF20547">
    <property type="entry name" value="DUF6761"/>
    <property type="match status" value="1"/>
</dbReference>
<sequence length="84" mass="10278">MLQDTETIRHYQKLTDIFVNFWDRGYRTDDLRMYLDGYLAALRQANALEYHLIHRLEEDATRFLYDRSNFETPMPQPESDYGYY</sequence>
<dbReference type="RefSeq" id="WP_264321843.1">
    <property type="nucleotide sequence ID" value="NZ_JADEXN010000225.1"/>
</dbReference>
<gene>
    <name evidence="1" type="ORF">IQ235_12725</name>
</gene>
<keyword evidence="2" id="KW-1185">Reference proteome</keyword>
<evidence type="ECO:0000313" key="1">
    <source>
        <dbReference type="EMBL" id="MBE9041645.1"/>
    </source>
</evidence>
<evidence type="ECO:0000313" key="2">
    <source>
        <dbReference type="Proteomes" id="UP000621799"/>
    </source>
</evidence>
<name>A0A928W1P2_9CYAN</name>